<sequence>MRRTTFVLWLSLLALPATAAAPVDAFTLKFSTLRNGDALGGTVMQFKPARAGVWQFSSTVNGTEGLAGLAGAGVNETSTLTAPGGQLTLFSNALETRLAWKSSVKTTALLKGGKAYQYSDGKTVRLADYAPQTLDRHSLTVALVSDLRAGLGPEFTYRALAKGRAETYRFRVTGEERLNTALGMLDTVRVERIRESSDGKRTRIWFAKSRGYLPVLIQELDRDGDDIEMRIAAIR</sequence>
<evidence type="ECO:0000256" key="1">
    <source>
        <dbReference type="SAM" id="SignalP"/>
    </source>
</evidence>
<gene>
    <name evidence="2" type="ORF">GCM10010960_05530</name>
</gene>
<evidence type="ECO:0000313" key="3">
    <source>
        <dbReference type="Proteomes" id="UP000632858"/>
    </source>
</evidence>
<dbReference type="AlphaFoldDB" id="A0A917CEF9"/>
<feature type="signal peptide" evidence="1">
    <location>
        <begin position="1"/>
        <end position="19"/>
    </location>
</feature>
<dbReference type="EMBL" id="BMFO01000001">
    <property type="protein sequence ID" value="GGF86468.1"/>
    <property type="molecule type" value="Genomic_DNA"/>
</dbReference>
<protein>
    <recommendedName>
        <fullName evidence="4">DUF3108 domain-containing protein</fullName>
    </recommendedName>
</protein>
<proteinExistence type="predicted"/>
<dbReference type="Proteomes" id="UP000632858">
    <property type="component" value="Unassembled WGS sequence"/>
</dbReference>
<accession>A0A917CEF9</accession>
<keyword evidence="1" id="KW-0732">Signal</keyword>
<evidence type="ECO:0008006" key="4">
    <source>
        <dbReference type="Google" id="ProtNLM"/>
    </source>
</evidence>
<organism evidence="2 3">
    <name type="scientific">Arenimonas maotaiensis</name>
    <dbReference type="NCBI Taxonomy" id="1446479"/>
    <lineage>
        <taxon>Bacteria</taxon>
        <taxon>Pseudomonadati</taxon>
        <taxon>Pseudomonadota</taxon>
        <taxon>Gammaproteobacteria</taxon>
        <taxon>Lysobacterales</taxon>
        <taxon>Lysobacteraceae</taxon>
        <taxon>Arenimonas</taxon>
    </lineage>
</organism>
<reference evidence="2" key="1">
    <citation type="journal article" date="2014" name="Int. J. Syst. Evol. Microbiol.">
        <title>Complete genome sequence of Corynebacterium casei LMG S-19264T (=DSM 44701T), isolated from a smear-ripened cheese.</title>
        <authorList>
            <consortium name="US DOE Joint Genome Institute (JGI-PGF)"/>
            <person name="Walter F."/>
            <person name="Albersmeier A."/>
            <person name="Kalinowski J."/>
            <person name="Ruckert C."/>
        </authorList>
    </citation>
    <scope>NUCLEOTIDE SEQUENCE</scope>
    <source>
        <strain evidence="2">CGMCC 1.12726</strain>
    </source>
</reference>
<feature type="chain" id="PRO_5037087787" description="DUF3108 domain-containing protein" evidence="1">
    <location>
        <begin position="20"/>
        <end position="235"/>
    </location>
</feature>
<name>A0A917CEF9_9GAMM</name>
<dbReference type="InterPro" id="IPR021457">
    <property type="entry name" value="DUF3108"/>
</dbReference>
<dbReference type="Pfam" id="PF11306">
    <property type="entry name" value="DUF3108"/>
    <property type="match status" value="1"/>
</dbReference>
<reference evidence="2" key="2">
    <citation type="submission" date="2020-09" db="EMBL/GenBank/DDBJ databases">
        <authorList>
            <person name="Sun Q."/>
            <person name="Zhou Y."/>
        </authorList>
    </citation>
    <scope>NUCLEOTIDE SEQUENCE</scope>
    <source>
        <strain evidence="2">CGMCC 1.12726</strain>
    </source>
</reference>
<comment type="caution">
    <text evidence="2">The sequence shown here is derived from an EMBL/GenBank/DDBJ whole genome shotgun (WGS) entry which is preliminary data.</text>
</comment>
<evidence type="ECO:0000313" key="2">
    <source>
        <dbReference type="EMBL" id="GGF86468.1"/>
    </source>
</evidence>
<dbReference type="RefSeq" id="WP_188447509.1">
    <property type="nucleotide sequence ID" value="NZ_BMFO01000001.1"/>
</dbReference>
<keyword evidence="3" id="KW-1185">Reference proteome</keyword>